<dbReference type="SUPFAM" id="SSF51182">
    <property type="entry name" value="RmlC-like cupins"/>
    <property type="match status" value="1"/>
</dbReference>
<evidence type="ECO:0000313" key="6">
    <source>
        <dbReference type="Proteomes" id="UP000316778"/>
    </source>
</evidence>
<keyword evidence="2" id="KW-0238">DNA-binding</keyword>
<dbReference type="GO" id="GO:0043565">
    <property type="term" value="F:sequence-specific DNA binding"/>
    <property type="evidence" value="ECO:0007669"/>
    <property type="project" value="InterPro"/>
</dbReference>
<gene>
    <name evidence="5" type="ORF">LX66_4466</name>
</gene>
<dbReference type="Proteomes" id="UP000316778">
    <property type="component" value="Unassembled WGS sequence"/>
</dbReference>
<organism evidence="5 6">
    <name type="scientific">Chitinophaga japonensis</name>
    <name type="common">Flexibacter japonensis</name>
    <dbReference type="NCBI Taxonomy" id="104662"/>
    <lineage>
        <taxon>Bacteria</taxon>
        <taxon>Pseudomonadati</taxon>
        <taxon>Bacteroidota</taxon>
        <taxon>Chitinophagia</taxon>
        <taxon>Chitinophagales</taxon>
        <taxon>Chitinophagaceae</taxon>
        <taxon>Chitinophaga</taxon>
    </lineage>
</organism>
<dbReference type="GO" id="GO:0003700">
    <property type="term" value="F:DNA-binding transcription factor activity"/>
    <property type="evidence" value="ECO:0007669"/>
    <property type="project" value="InterPro"/>
</dbReference>
<dbReference type="RefSeq" id="WP_145717637.1">
    <property type="nucleotide sequence ID" value="NZ_BAAAFY010000002.1"/>
</dbReference>
<evidence type="ECO:0000256" key="2">
    <source>
        <dbReference type="ARBA" id="ARBA00023125"/>
    </source>
</evidence>
<dbReference type="Gene3D" id="2.60.120.10">
    <property type="entry name" value="Jelly Rolls"/>
    <property type="match status" value="1"/>
</dbReference>
<evidence type="ECO:0000313" key="5">
    <source>
        <dbReference type="EMBL" id="TWI84104.1"/>
    </source>
</evidence>
<dbReference type="EMBL" id="VLLG01000005">
    <property type="protein sequence ID" value="TWI84104.1"/>
    <property type="molecule type" value="Genomic_DNA"/>
</dbReference>
<dbReference type="PANTHER" id="PTHR46796">
    <property type="entry name" value="HTH-TYPE TRANSCRIPTIONAL ACTIVATOR RHAS-RELATED"/>
    <property type="match status" value="1"/>
</dbReference>
<dbReference type="AlphaFoldDB" id="A0A562SSW1"/>
<dbReference type="PROSITE" id="PS01124">
    <property type="entry name" value="HTH_ARAC_FAMILY_2"/>
    <property type="match status" value="1"/>
</dbReference>
<dbReference type="Gene3D" id="1.10.10.60">
    <property type="entry name" value="Homeodomain-like"/>
    <property type="match status" value="2"/>
</dbReference>
<keyword evidence="6" id="KW-1185">Reference proteome</keyword>
<name>A0A562SSW1_CHIJA</name>
<evidence type="ECO:0000256" key="3">
    <source>
        <dbReference type="ARBA" id="ARBA00023163"/>
    </source>
</evidence>
<reference evidence="5 6" key="1">
    <citation type="journal article" date="2013" name="Stand. Genomic Sci.">
        <title>Genomic Encyclopedia of Type Strains, Phase I: The one thousand microbial genomes (KMG-I) project.</title>
        <authorList>
            <person name="Kyrpides N.C."/>
            <person name="Woyke T."/>
            <person name="Eisen J.A."/>
            <person name="Garrity G."/>
            <person name="Lilburn T.G."/>
            <person name="Beck B.J."/>
            <person name="Whitman W.B."/>
            <person name="Hugenholtz P."/>
            <person name="Klenk H.P."/>
        </authorList>
    </citation>
    <scope>NUCLEOTIDE SEQUENCE [LARGE SCALE GENOMIC DNA]</scope>
    <source>
        <strain evidence="5 6">DSM 13484</strain>
    </source>
</reference>
<comment type="caution">
    <text evidence="5">The sequence shown here is derived from an EMBL/GenBank/DDBJ whole genome shotgun (WGS) entry which is preliminary data.</text>
</comment>
<evidence type="ECO:0000259" key="4">
    <source>
        <dbReference type="PROSITE" id="PS01124"/>
    </source>
</evidence>
<dbReference type="OrthoDB" id="642439at2"/>
<dbReference type="SUPFAM" id="SSF46689">
    <property type="entry name" value="Homeodomain-like"/>
    <property type="match status" value="2"/>
</dbReference>
<evidence type="ECO:0000256" key="1">
    <source>
        <dbReference type="ARBA" id="ARBA00023015"/>
    </source>
</evidence>
<feature type="domain" description="HTH araC/xylS-type" evidence="4">
    <location>
        <begin position="164"/>
        <end position="262"/>
    </location>
</feature>
<dbReference type="InterPro" id="IPR050204">
    <property type="entry name" value="AraC_XylS_family_regulators"/>
</dbReference>
<dbReference type="InterPro" id="IPR018062">
    <property type="entry name" value="HTH_AraC-typ_CS"/>
</dbReference>
<keyword evidence="1" id="KW-0805">Transcription regulation</keyword>
<dbReference type="InterPro" id="IPR011051">
    <property type="entry name" value="RmlC_Cupin_sf"/>
</dbReference>
<keyword evidence="3" id="KW-0804">Transcription</keyword>
<protein>
    <submittedName>
        <fullName evidence="5">Helix-turn-helix protein</fullName>
    </submittedName>
</protein>
<dbReference type="SMART" id="SM00342">
    <property type="entry name" value="HTH_ARAC"/>
    <property type="match status" value="1"/>
</dbReference>
<proteinExistence type="predicted"/>
<dbReference type="PROSITE" id="PS00041">
    <property type="entry name" value="HTH_ARAC_FAMILY_1"/>
    <property type="match status" value="1"/>
</dbReference>
<dbReference type="InterPro" id="IPR018060">
    <property type="entry name" value="HTH_AraC"/>
</dbReference>
<dbReference type="InterPro" id="IPR009057">
    <property type="entry name" value="Homeodomain-like_sf"/>
</dbReference>
<sequence>MALVLPTGTYFGEERKQEENACLRVNITRYEPLTGIREHYHENAYLSLLINGHYQERHKREDRIVAPGEVIFRPAGYDHANHFGGQGGSCLNIEFRREALQELAPARVLPAKTTLYPPGAFAGLYRLLYCFVNDLAPGLPEEYLFHWLAESMAVKVPARLRWLPAVKAILENELDVHHSIASLAARVHVHPVYLARAFKEREGLTPGEYHLQVRVKKAMELLFRTQQSVSAIAYATGFADAAHLIRSFRLCYQVSPHKFRMALKS</sequence>
<dbReference type="InterPro" id="IPR014710">
    <property type="entry name" value="RmlC-like_jellyroll"/>
</dbReference>
<accession>A0A562SSW1</accession>
<dbReference type="Pfam" id="PF12833">
    <property type="entry name" value="HTH_18"/>
    <property type="match status" value="1"/>
</dbReference>